<reference evidence="2" key="1">
    <citation type="journal article" date="2020" name="mSystems">
        <title>Genome- and Community-Level Interaction Insights into Carbon Utilization and Element Cycling Functions of Hydrothermarchaeota in Hydrothermal Sediment.</title>
        <authorList>
            <person name="Zhou Z."/>
            <person name="Liu Y."/>
            <person name="Xu W."/>
            <person name="Pan J."/>
            <person name="Luo Z.H."/>
            <person name="Li M."/>
        </authorList>
    </citation>
    <scope>NUCLEOTIDE SEQUENCE [LARGE SCALE GENOMIC DNA]</scope>
    <source>
        <strain evidence="2">SpSt-503</strain>
    </source>
</reference>
<evidence type="ECO:0008006" key="3">
    <source>
        <dbReference type="Google" id="ProtNLM"/>
    </source>
</evidence>
<dbReference type="SUPFAM" id="SSF75138">
    <property type="entry name" value="HprK N-terminal domain-like"/>
    <property type="match status" value="1"/>
</dbReference>
<organism evidence="2">
    <name type="scientific">Gracilinema caldarium</name>
    <dbReference type="NCBI Taxonomy" id="215591"/>
    <lineage>
        <taxon>Bacteria</taxon>
        <taxon>Pseudomonadati</taxon>
        <taxon>Spirochaetota</taxon>
        <taxon>Spirochaetia</taxon>
        <taxon>Spirochaetales</taxon>
        <taxon>Breznakiellaceae</taxon>
        <taxon>Gracilinema</taxon>
    </lineage>
</organism>
<dbReference type="EMBL" id="DSVL01000096">
    <property type="protein sequence ID" value="HFH28507.1"/>
    <property type="molecule type" value="Genomic_DNA"/>
</dbReference>
<accession>A0A7C3IIC3</accession>
<dbReference type="Gene3D" id="3.40.1390.20">
    <property type="entry name" value="HprK N-terminal domain-like"/>
    <property type="match status" value="1"/>
</dbReference>
<gene>
    <name evidence="2" type="ORF">ENS59_03215</name>
</gene>
<evidence type="ECO:0000313" key="2">
    <source>
        <dbReference type="EMBL" id="HFH28507.1"/>
    </source>
</evidence>
<name>A0A7C3IIC3_9SPIR</name>
<evidence type="ECO:0000256" key="1">
    <source>
        <dbReference type="ARBA" id="ARBA00011643"/>
    </source>
</evidence>
<comment type="subunit">
    <text evidence="1">Homohexamer.</text>
</comment>
<dbReference type="AlphaFoldDB" id="A0A7C3IIC3"/>
<protein>
    <recommendedName>
        <fullName evidence="3">DRTGG domain-containing protein</fullName>
    </recommendedName>
</protein>
<proteinExistence type="predicted"/>
<comment type="caution">
    <text evidence="2">The sequence shown here is derived from an EMBL/GenBank/DDBJ whole genome shotgun (WGS) entry which is preliminary data.</text>
</comment>
<sequence>MTFLDIIEQLPAHIINMGSDFPGKPIEHVVASDLMSDVLVTDLDNTLIVTSLASEQTIRTADIVGARGVLLVNDKNPQMAMKKIAEEQGMTVLSTPLSMFQACVALGKLLEQGTSDERN</sequence>
<dbReference type="InterPro" id="IPR028979">
    <property type="entry name" value="Ser_kin/Pase_Hpr-like_N_sf"/>
</dbReference>